<dbReference type="CDD" id="cd06415">
    <property type="entry name" value="GH25_Cpl1-like"/>
    <property type="match status" value="1"/>
</dbReference>
<evidence type="ECO:0000313" key="8">
    <source>
        <dbReference type="Proteomes" id="UP000309117"/>
    </source>
</evidence>
<feature type="region of interest" description="Disordered" evidence="4">
    <location>
        <begin position="255"/>
        <end position="298"/>
    </location>
</feature>
<dbReference type="InterPro" id="IPR024968">
    <property type="entry name" value="SlpA_C_lactobacillus"/>
</dbReference>
<keyword evidence="2" id="KW-0378">Hydrolase</keyword>
<evidence type="ECO:0000256" key="4">
    <source>
        <dbReference type="SAM" id="MobiDB-lite"/>
    </source>
</evidence>
<evidence type="ECO:0000256" key="5">
    <source>
        <dbReference type="SAM" id="SignalP"/>
    </source>
</evidence>
<sequence>MQKKNKKFLGILACASALATTSVFSIEALATPKTATVQAARTSVAARSYGVDVSSYQSSNIASTAQAGAQFAIVKVSEGTSYRNPKAAQQIASANATNMMPMAYHFATFGANSAAAANEGNYAVASAKALGLPAGSYIACDWETSQSNNVNGGKDASANAIVAFMDKVKAAGYQPLLYSGAYLLNNNVNTNIVLNKYPNALWVARYATMGRIDTADFNYFPSMNGVAIWQFTDNWRGLNVDGNITLLPLQFNNPNNVTDSNATQEPSSQGPTNPNAAISEQAKPADNKTTPSSPAEVKTQKTVMHKAYVYDKDGNKVEGRAYSAYSSITVLGGIVAMHNRDYYKVGDNQYVVVGNIDGTKRVLKKNAYVYNNKGRRVYVPTLRRGITVPTYGSSMTINGKKYYRINKNRYVKVANFR</sequence>
<dbReference type="Pfam" id="PF03217">
    <property type="entry name" value="SlpA"/>
    <property type="match status" value="2"/>
</dbReference>
<evidence type="ECO:0000259" key="6">
    <source>
        <dbReference type="Pfam" id="PF03217"/>
    </source>
</evidence>
<dbReference type="GO" id="GO:0009253">
    <property type="term" value="P:peptidoglycan catabolic process"/>
    <property type="evidence" value="ECO:0007669"/>
    <property type="project" value="InterPro"/>
</dbReference>
<evidence type="ECO:0000256" key="1">
    <source>
        <dbReference type="ARBA" id="ARBA00010646"/>
    </source>
</evidence>
<dbReference type="InterPro" id="IPR002053">
    <property type="entry name" value="Glyco_hydro_25"/>
</dbReference>
<name>A0A4S2BSL8_9LACO</name>
<gene>
    <name evidence="7" type="ORF">E5351_00125</name>
</gene>
<comment type="caution">
    <text evidence="7">The sequence shown here is derived from an EMBL/GenBank/DDBJ whole genome shotgun (WGS) entry which is preliminary data.</text>
</comment>
<feature type="domain" description="S-layer protein C-terminal" evidence="6">
    <location>
        <begin position="354"/>
        <end position="414"/>
    </location>
</feature>
<dbReference type="GO" id="GO:0003796">
    <property type="term" value="F:lysozyme activity"/>
    <property type="evidence" value="ECO:0007669"/>
    <property type="project" value="InterPro"/>
</dbReference>
<dbReference type="InterPro" id="IPR018077">
    <property type="entry name" value="Glyco_hydro_fam25_subgr"/>
</dbReference>
<dbReference type="AlphaFoldDB" id="A0A4S2BSL8"/>
<proteinExistence type="inferred from homology"/>
<dbReference type="RefSeq" id="WP_135960134.1">
    <property type="nucleotide sequence ID" value="NZ_CAJSYX010000001.1"/>
</dbReference>
<evidence type="ECO:0000313" key="7">
    <source>
        <dbReference type="EMBL" id="TGY17553.1"/>
    </source>
</evidence>
<feature type="chain" id="PRO_5020645209" evidence="5">
    <location>
        <begin position="31"/>
        <end position="417"/>
    </location>
</feature>
<evidence type="ECO:0000256" key="3">
    <source>
        <dbReference type="ARBA" id="ARBA00023295"/>
    </source>
</evidence>
<dbReference type="Proteomes" id="UP000309117">
    <property type="component" value="Unassembled WGS sequence"/>
</dbReference>
<protein>
    <submittedName>
        <fullName evidence="7">Lysin</fullName>
    </submittedName>
</protein>
<dbReference type="PANTHER" id="PTHR34135:SF2">
    <property type="entry name" value="LYSOZYME"/>
    <property type="match status" value="1"/>
</dbReference>
<comment type="similarity">
    <text evidence="1">Belongs to the glycosyl hydrolase 25 family.</text>
</comment>
<dbReference type="SMART" id="SM00641">
    <property type="entry name" value="Glyco_25"/>
    <property type="match status" value="2"/>
</dbReference>
<dbReference type="PROSITE" id="PS51904">
    <property type="entry name" value="GLYCOSYL_HYDROL_F25_2"/>
    <property type="match status" value="1"/>
</dbReference>
<feature type="compositionally biased region" description="Polar residues" evidence="4">
    <location>
        <begin position="255"/>
        <end position="278"/>
    </location>
</feature>
<accession>A0A4S2BSL8</accession>
<keyword evidence="5" id="KW-0732">Signal</keyword>
<dbReference type="Gene3D" id="3.20.20.80">
    <property type="entry name" value="Glycosidases"/>
    <property type="match status" value="1"/>
</dbReference>
<dbReference type="SUPFAM" id="SSF51445">
    <property type="entry name" value="(Trans)glycosidases"/>
    <property type="match status" value="1"/>
</dbReference>
<organism evidence="7 8">
    <name type="scientific">Lactobacillus intestinalis</name>
    <dbReference type="NCBI Taxonomy" id="151781"/>
    <lineage>
        <taxon>Bacteria</taxon>
        <taxon>Bacillati</taxon>
        <taxon>Bacillota</taxon>
        <taxon>Bacilli</taxon>
        <taxon>Lactobacillales</taxon>
        <taxon>Lactobacillaceae</taxon>
        <taxon>Lactobacillus</taxon>
    </lineage>
</organism>
<dbReference type="EMBL" id="SRYV01000001">
    <property type="protein sequence ID" value="TGY17553.1"/>
    <property type="molecule type" value="Genomic_DNA"/>
</dbReference>
<evidence type="ECO:0000256" key="2">
    <source>
        <dbReference type="ARBA" id="ARBA00022801"/>
    </source>
</evidence>
<dbReference type="InterPro" id="IPR017853">
    <property type="entry name" value="GH"/>
</dbReference>
<feature type="domain" description="S-layer protein C-terminal" evidence="6">
    <location>
        <begin position="298"/>
        <end position="353"/>
    </location>
</feature>
<dbReference type="Pfam" id="PF01183">
    <property type="entry name" value="Glyco_hydro_25"/>
    <property type="match status" value="1"/>
</dbReference>
<dbReference type="GO" id="GO:0016998">
    <property type="term" value="P:cell wall macromolecule catabolic process"/>
    <property type="evidence" value="ECO:0007669"/>
    <property type="project" value="InterPro"/>
</dbReference>
<dbReference type="PANTHER" id="PTHR34135">
    <property type="entry name" value="LYSOZYME"/>
    <property type="match status" value="1"/>
</dbReference>
<keyword evidence="3" id="KW-0326">Glycosidase</keyword>
<dbReference type="GO" id="GO:0016052">
    <property type="term" value="P:carbohydrate catabolic process"/>
    <property type="evidence" value="ECO:0007669"/>
    <property type="project" value="TreeGrafter"/>
</dbReference>
<reference evidence="7 8" key="1">
    <citation type="submission" date="2019-04" db="EMBL/GenBank/DDBJ databases">
        <title>Microbes associate with the intestines of laboratory mice.</title>
        <authorList>
            <person name="Navarre W."/>
            <person name="Wong E."/>
            <person name="Huang K."/>
            <person name="Tropini C."/>
            <person name="Ng K."/>
            <person name="Yu B."/>
        </authorList>
    </citation>
    <scope>NUCLEOTIDE SEQUENCE [LARGE SCALE GENOMIC DNA]</scope>
    <source>
        <strain evidence="7 8">NM61_E11</strain>
    </source>
</reference>
<feature type="signal peptide" evidence="5">
    <location>
        <begin position="1"/>
        <end position="30"/>
    </location>
</feature>